<protein>
    <submittedName>
        <fullName evidence="2">Uncharacterized protein</fullName>
    </submittedName>
</protein>
<keyword evidence="3" id="KW-1185">Reference proteome</keyword>
<name>A0A835D6P6_TETSI</name>
<dbReference type="Proteomes" id="UP000655225">
    <property type="component" value="Unassembled WGS sequence"/>
</dbReference>
<evidence type="ECO:0000313" key="3">
    <source>
        <dbReference type="Proteomes" id="UP000655225"/>
    </source>
</evidence>
<gene>
    <name evidence="2" type="ORF">HHK36_025744</name>
</gene>
<dbReference type="PANTHER" id="PTHR31170">
    <property type="entry name" value="BNAC04G53230D PROTEIN"/>
    <property type="match status" value="1"/>
</dbReference>
<accession>A0A835D6P6</accession>
<evidence type="ECO:0000256" key="1">
    <source>
        <dbReference type="SAM" id="Phobius"/>
    </source>
</evidence>
<sequence>MVAKLNLKMMEDIGTISVQKELGHSVSIQIFADSIRENLNPLLPFSSDIGTISEEKNELGYSVSIQKLADSIRENLNPVLPLSSETCIYRVPEVLRRVSESAYTPKLVSIGPFHRDNGSLGKMNVHKRMYLKTYLDWYPEIKLESCLESLRGIEGRARQCYAEFINLNSFQFVEMMLLDGFFVIVFLIKFYSPERRGSDPIFDTMWMSWVIEHDMILLENQLPFFVLEHLFNLAPDSKLDDTYPDLFDMTIQVFEGLVETNATPDTIDRSKVKHILDLLRGCCIPLFPIASPQVDRMSKVRYSVTELHDSGVKFKAGVSGSKCLLDVKFDGGVLEIQPICIEDRTEPFFRNLIALEQFHYRNHAYVTSYAVFLDNLINTPKDAGLLIHHDIIENCLGDHKEVSRSIKNLSKTVLADGSYFASDYAKLEVYCKRRRHKWMTSLRRTYFHSPWAIISFIAAVFLIILTLIQTICSIISLSS</sequence>
<keyword evidence="1" id="KW-0472">Membrane</keyword>
<keyword evidence="1" id="KW-0812">Transmembrane</keyword>
<dbReference type="OrthoDB" id="672127at2759"/>
<evidence type="ECO:0000313" key="2">
    <source>
        <dbReference type="EMBL" id="KAF8389059.1"/>
    </source>
</evidence>
<proteinExistence type="predicted"/>
<feature type="transmembrane region" description="Helical" evidence="1">
    <location>
        <begin position="451"/>
        <end position="477"/>
    </location>
</feature>
<reference evidence="2 3" key="1">
    <citation type="submission" date="2020-04" db="EMBL/GenBank/DDBJ databases">
        <title>Plant Genome Project.</title>
        <authorList>
            <person name="Zhang R.-G."/>
        </authorList>
    </citation>
    <scope>NUCLEOTIDE SEQUENCE [LARGE SCALE GENOMIC DNA]</scope>
    <source>
        <strain evidence="2">YNK0</strain>
        <tissue evidence="2">Leaf</tissue>
    </source>
</reference>
<dbReference type="OMA" id="CFAYERM"/>
<dbReference type="PANTHER" id="PTHR31170:SF25">
    <property type="entry name" value="BNAA09G04570D PROTEIN"/>
    <property type="match status" value="1"/>
</dbReference>
<organism evidence="2 3">
    <name type="scientific">Tetracentron sinense</name>
    <name type="common">Spur-leaf</name>
    <dbReference type="NCBI Taxonomy" id="13715"/>
    <lineage>
        <taxon>Eukaryota</taxon>
        <taxon>Viridiplantae</taxon>
        <taxon>Streptophyta</taxon>
        <taxon>Embryophyta</taxon>
        <taxon>Tracheophyta</taxon>
        <taxon>Spermatophyta</taxon>
        <taxon>Magnoliopsida</taxon>
        <taxon>Trochodendrales</taxon>
        <taxon>Trochodendraceae</taxon>
        <taxon>Tetracentron</taxon>
    </lineage>
</organism>
<dbReference type="InterPro" id="IPR004158">
    <property type="entry name" value="DUF247_pln"/>
</dbReference>
<dbReference type="Pfam" id="PF03140">
    <property type="entry name" value="DUF247"/>
    <property type="match status" value="1"/>
</dbReference>
<dbReference type="AlphaFoldDB" id="A0A835D6P6"/>
<keyword evidence="1" id="KW-1133">Transmembrane helix</keyword>
<dbReference type="EMBL" id="JABCRI010000019">
    <property type="protein sequence ID" value="KAF8389059.1"/>
    <property type="molecule type" value="Genomic_DNA"/>
</dbReference>
<comment type="caution">
    <text evidence="2">The sequence shown here is derived from an EMBL/GenBank/DDBJ whole genome shotgun (WGS) entry which is preliminary data.</text>
</comment>